<feature type="region of interest" description="Disordered" evidence="1">
    <location>
        <begin position="1"/>
        <end position="32"/>
    </location>
</feature>
<accession>A0ABR1JE74</accession>
<reference evidence="2 3" key="1">
    <citation type="submission" date="2024-01" db="EMBL/GenBank/DDBJ databases">
        <title>A draft genome for the cacao thread blight pathogen Marasmiellus scandens.</title>
        <authorList>
            <person name="Baruah I.K."/>
            <person name="Leung J."/>
            <person name="Bukari Y."/>
            <person name="Amoako-Attah I."/>
            <person name="Meinhardt L.W."/>
            <person name="Bailey B.A."/>
            <person name="Cohen S.P."/>
        </authorList>
    </citation>
    <scope>NUCLEOTIDE SEQUENCE [LARGE SCALE GENOMIC DNA]</scope>
    <source>
        <strain evidence="2 3">GH-19</strain>
    </source>
</reference>
<feature type="region of interest" description="Disordered" evidence="1">
    <location>
        <begin position="266"/>
        <end position="328"/>
    </location>
</feature>
<organism evidence="2 3">
    <name type="scientific">Marasmiellus scandens</name>
    <dbReference type="NCBI Taxonomy" id="2682957"/>
    <lineage>
        <taxon>Eukaryota</taxon>
        <taxon>Fungi</taxon>
        <taxon>Dikarya</taxon>
        <taxon>Basidiomycota</taxon>
        <taxon>Agaricomycotina</taxon>
        <taxon>Agaricomycetes</taxon>
        <taxon>Agaricomycetidae</taxon>
        <taxon>Agaricales</taxon>
        <taxon>Marasmiineae</taxon>
        <taxon>Omphalotaceae</taxon>
        <taxon>Marasmiellus</taxon>
    </lineage>
</organism>
<sequence length="328" mass="36267">MPEAELEPVVEENEPFQPEPLPPPPFVPRKHSTQPDHFGVIHTFQLLPSRCPDVSKAEDLGDAPTFSVQPDPKSYLANSFLELADGDSENWYRPFESPSSFRLMNWYSESNGKLSLAHMDRLVDGVLKQDDFDVADLVNFHAQREAERLDKNDTADTSSVFASNVWTESSVTISLPKDGLAWKGEADAPTLEVKNIRWRSFIEVIQSAFQDSQFLKFSLAGFREFWKPSEDAPSDCLYGECFSADTFLEAELELLEQEQRGLDCLQSQSGTTSSTDSSDGSSSSSTEDSQSHKSNINSMDSSNSSSSSAESNSLTSASDSSSDNVLAW</sequence>
<evidence type="ECO:0000256" key="1">
    <source>
        <dbReference type="SAM" id="MobiDB-lite"/>
    </source>
</evidence>
<name>A0ABR1JE74_9AGAR</name>
<feature type="compositionally biased region" description="Pro residues" evidence="1">
    <location>
        <begin position="17"/>
        <end position="27"/>
    </location>
</feature>
<gene>
    <name evidence="2" type="ORF">VKT23_009867</name>
</gene>
<proteinExistence type="predicted"/>
<comment type="caution">
    <text evidence="2">The sequence shown here is derived from an EMBL/GenBank/DDBJ whole genome shotgun (WGS) entry which is preliminary data.</text>
</comment>
<evidence type="ECO:0000313" key="3">
    <source>
        <dbReference type="Proteomes" id="UP001498398"/>
    </source>
</evidence>
<dbReference type="EMBL" id="JBANRG010000017">
    <property type="protein sequence ID" value="KAK7458856.1"/>
    <property type="molecule type" value="Genomic_DNA"/>
</dbReference>
<dbReference type="Proteomes" id="UP001498398">
    <property type="component" value="Unassembled WGS sequence"/>
</dbReference>
<keyword evidence="3" id="KW-1185">Reference proteome</keyword>
<evidence type="ECO:0000313" key="2">
    <source>
        <dbReference type="EMBL" id="KAK7458856.1"/>
    </source>
</evidence>
<feature type="compositionally biased region" description="Acidic residues" evidence="1">
    <location>
        <begin position="1"/>
        <end position="14"/>
    </location>
</feature>
<protein>
    <submittedName>
        <fullName evidence="2">Uncharacterized protein</fullName>
    </submittedName>
</protein>